<gene>
    <name evidence="1" type="ORF">AVEN_152429_1</name>
</gene>
<protein>
    <submittedName>
        <fullName evidence="1">Uncharacterized protein</fullName>
    </submittedName>
</protein>
<feature type="non-terminal residue" evidence="1">
    <location>
        <position position="63"/>
    </location>
</feature>
<sequence>MEANDLMDLERSWNDLMATLGVKAIPLCSANAWQVLEQSQTSAFGCSRYLVPTEAAHSLLDHA</sequence>
<organism evidence="1 2">
    <name type="scientific">Araneus ventricosus</name>
    <name type="common">Orbweaver spider</name>
    <name type="synonym">Epeira ventricosa</name>
    <dbReference type="NCBI Taxonomy" id="182803"/>
    <lineage>
        <taxon>Eukaryota</taxon>
        <taxon>Metazoa</taxon>
        <taxon>Ecdysozoa</taxon>
        <taxon>Arthropoda</taxon>
        <taxon>Chelicerata</taxon>
        <taxon>Arachnida</taxon>
        <taxon>Araneae</taxon>
        <taxon>Araneomorphae</taxon>
        <taxon>Entelegynae</taxon>
        <taxon>Araneoidea</taxon>
        <taxon>Araneidae</taxon>
        <taxon>Araneus</taxon>
    </lineage>
</organism>
<evidence type="ECO:0000313" key="1">
    <source>
        <dbReference type="EMBL" id="GBM24722.1"/>
    </source>
</evidence>
<dbReference type="AlphaFoldDB" id="A0A4Y2E6E3"/>
<keyword evidence="2" id="KW-1185">Reference proteome</keyword>
<name>A0A4Y2E6E3_ARAVE</name>
<dbReference type="EMBL" id="BGPR01245524">
    <property type="protein sequence ID" value="GBM24722.1"/>
    <property type="molecule type" value="Genomic_DNA"/>
</dbReference>
<proteinExistence type="predicted"/>
<dbReference type="Proteomes" id="UP000499080">
    <property type="component" value="Unassembled WGS sequence"/>
</dbReference>
<comment type="caution">
    <text evidence="1">The sequence shown here is derived from an EMBL/GenBank/DDBJ whole genome shotgun (WGS) entry which is preliminary data.</text>
</comment>
<reference evidence="1 2" key="1">
    <citation type="journal article" date="2019" name="Sci. Rep.">
        <title>Orb-weaving spider Araneus ventricosus genome elucidates the spidroin gene catalogue.</title>
        <authorList>
            <person name="Kono N."/>
            <person name="Nakamura H."/>
            <person name="Ohtoshi R."/>
            <person name="Moran D.A.P."/>
            <person name="Shinohara A."/>
            <person name="Yoshida Y."/>
            <person name="Fujiwara M."/>
            <person name="Mori M."/>
            <person name="Tomita M."/>
            <person name="Arakawa K."/>
        </authorList>
    </citation>
    <scope>NUCLEOTIDE SEQUENCE [LARGE SCALE GENOMIC DNA]</scope>
</reference>
<evidence type="ECO:0000313" key="2">
    <source>
        <dbReference type="Proteomes" id="UP000499080"/>
    </source>
</evidence>
<accession>A0A4Y2E6E3</accession>